<dbReference type="Proteomes" id="UP000265520">
    <property type="component" value="Unassembled WGS sequence"/>
</dbReference>
<evidence type="ECO:0000313" key="2">
    <source>
        <dbReference type="EMBL" id="MCI57066.1"/>
    </source>
</evidence>
<evidence type="ECO:0000256" key="1">
    <source>
        <dbReference type="SAM" id="MobiDB-lite"/>
    </source>
</evidence>
<feature type="region of interest" description="Disordered" evidence="1">
    <location>
        <begin position="1"/>
        <end position="24"/>
    </location>
</feature>
<comment type="caution">
    <text evidence="2">The sequence shown here is derived from an EMBL/GenBank/DDBJ whole genome shotgun (WGS) entry which is preliminary data.</text>
</comment>
<dbReference type="EMBL" id="LXQA010522827">
    <property type="protein sequence ID" value="MCI57066.1"/>
    <property type="molecule type" value="Genomic_DNA"/>
</dbReference>
<feature type="compositionally biased region" description="Polar residues" evidence="1">
    <location>
        <begin position="1"/>
        <end position="10"/>
    </location>
</feature>
<feature type="non-terminal residue" evidence="2">
    <location>
        <position position="70"/>
    </location>
</feature>
<evidence type="ECO:0000313" key="3">
    <source>
        <dbReference type="Proteomes" id="UP000265520"/>
    </source>
</evidence>
<protein>
    <submittedName>
        <fullName evidence="2">Uncharacterized protein</fullName>
    </submittedName>
</protein>
<reference evidence="2 3" key="1">
    <citation type="journal article" date="2018" name="Front. Plant Sci.">
        <title>Red Clover (Trifolium pratense) and Zigzag Clover (T. medium) - A Picture of Genomic Similarities and Differences.</title>
        <authorList>
            <person name="Dluhosova J."/>
            <person name="Istvanek J."/>
            <person name="Nedelnik J."/>
            <person name="Repkova J."/>
        </authorList>
    </citation>
    <scope>NUCLEOTIDE SEQUENCE [LARGE SCALE GENOMIC DNA]</scope>
    <source>
        <strain evidence="3">cv. 10/8</strain>
        <tissue evidence="2">Leaf</tissue>
    </source>
</reference>
<organism evidence="2 3">
    <name type="scientific">Trifolium medium</name>
    <dbReference type="NCBI Taxonomy" id="97028"/>
    <lineage>
        <taxon>Eukaryota</taxon>
        <taxon>Viridiplantae</taxon>
        <taxon>Streptophyta</taxon>
        <taxon>Embryophyta</taxon>
        <taxon>Tracheophyta</taxon>
        <taxon>Spermatophyta</taxon>
        <taxon>Magnoliopsida</taxon>
        <taxon>eudicotyledons</taxon>
        <taxon>Gunneridae</taxon>
        <taxon>Pentapetalae</taxon>
        <taxon>rosids</taxon>
        <taxon>fabids</taxon>
        <taxon>Fabales</taxon>
        <taxon>Fabaceae</taxon>
        <taxon>Papilionoideae</taxon>
        <taxon>50 kb inversion clade</taxon>
        <taxon>NPAAA clade</taxon>
        <taxon>Hologalegina</taxon>
        <taxon>IRL clade</taxon>
        <taxon>Trifolieae</taxon>
        <taxon>Trifolium</taxon>
    </lineage>
</organism>
<proteinExistence type="predicted"/>
<accession>A0A392TAB1</accession>
<sequence length="70" mass="7560">MQELSPSPHENNAPLMQDADMASQPMPSAPNVFYVDAGCFSGNATGWGMVIYNQSGHVVLSACRKEFIDV</sequence>
<dbReference type="AlphaFoldDB" id="A0A392TAB1"/>
<name>A0A392TAB1_9FABA</name>
<keyword evidence="3" id="KW-1185">Reference proteome</keyword>